<dbReference type="InterPro" id="IPR009057">
    <property type="entry name" value="Homeodomain-like_sf"/>
</dbReference>
<dbReference type="SUPFAM" id="SSF46689">
    <property type="entry name" value="Homeodomain-like"/>
    <property type="match status" value="1"/>
</dbReference>
<dbReference type="Proteomes" id="UP000011014">
    <property type="component" value="Unassembled WGS sequence"/>
</dbReference>
<dbReference type="InterPro" id="IPR001005">
    <property type="entry name" value="SANT/Myb"/>
</dbReference>
<name>E4YJD0_OIKDI</name>
<feature type="region of interest" description="Disordered" evidence="1">
    <location>
        <begin position="1"/>
        <end position="47"/>
    </location>
</feature>
<feature type="compositionally biased region" description="Low complexity" evidence="1">
    <location>
        <begin position="25"/>
        <end position="38"/>
    </location>
</feature>
<dbReference type="PANTHER" id="PTHR22929:SF0">
    <property type="entry name" value="TRANSCRIPTION FACTOR TFIIIB COMPONENT B'' HOMOLOG"/>
    <property type="match status" value="1"/>
</dbReference>
<dbReference type="AlphaFoldDB" id="E4YJD0"/>
<feature type="region of interest" description="Disordered" evidence="1">
    <location>
        <begin position="487"/>
        <end position="543"/>
    </location>
</feature>
<dbReference type="PANTHER" id="PTHR22929">
    <property type="entry name" value="RNA POLYMERASE III TRANSCRIPTION INITIATION FACTOR B"/>
    <property type="match status" value="1"/>
</dbReference>
<accession>E4YJD0</accession>
<feature type="region of interest" description="Disordered" evidence="1">
    <location>
        <begin position="224"/>
        <end position="267"/>
    </location>
</feature>
<feature type="compositionally biased region" description="Polar residues" evidence="1">
    <location>
        <begin position="7"/>
        <end position="24"/>
    </location>
</feature>
<feature type="compositionally biased region" description="Basic and acidic residues" evidence="1">
    <location>
        <begin position="253"/>
        <end position="267"/>
    </location>
</feature>
<dbReference type="GO" id="GO:0000126">
    <property type="term" value="C:transcription factor TFIIIB complex"/>
    <property type="evidence" value="ECO:0007669"/>
    <property type="project" value="TreeGrafter"/>
</dbReference>
<protein>
    <recommendedName>
        <fullName evidence="2">Myb-like domain-containing protein</fullName>
    </recommendedName>
</protein>
<dbReference type="GO" id="GO:0070898">
    <property type="term" value="P:RNA polymerase III preinitiation complex assembly"/>
    <property type="evidence" value="ECO:0007669"/>
    <property type="project" value="TreeGrafter"/>
</dbReference>
<evidence type="ECO:0000313" key="3">
    <source>
        <dbReference type="EMBL" id="CBY35591.1"/>
    </source>
</evidence>
<evidence type="ECO:0000256" key="1">
    <source>
        <dbReference type="SAM" id="MobiDB-lite"/>
    </source>
</evidence>
<dbReference type="SMART" id="SM00717">
    <property type="entry name" value="SANT"/>
    <property type="match status" value="1"/>
</dbReference>
<dbReference type="Pfam" id="PF15963">
    <property type="entry name" value="Myb_DNA-bind_7"/>
    <property type="match status" value="1"/>
</dbReference>
<feature type="domain" description="Myb-like" evidence="2">
    <location>
        <begin position="404"/>
        <end position="452"/>
    </location>
</feature>
<organism evidence="3">
    <name type="scientific">Oikopleura dioica</name>
    <name type="common">Tunicate</name>
    <dbReference type="NCBI Taxonomy" id="34765"/>
    <lineage>
        <taxon>Eukaryota</taxon>
        <taxon>Metazoa</taxon>
        <taxon>Chordata</taxon>
        <taxon>Tunicata</taxon>
        <taxon>Appendicularia</taxon>
        <taxon>Copelata</taxon>
        <taxon>Oikopleuridae</taxon>
        <taxon>Oikopleura</taxon>
    </lineage>
</organism>
<dbReference type="GO" id="GO:0001156">
    <property type="term" value="F:TFIIIC-class transcription factor complex binding"/>
    <property type="evidence" value="ECO:0007669"/>
    <property type="project" value="TreeGrafter"/>
</dbReference>
<sequence>MKFRPSLGSTKSKSNAPSQDTTLFSPSASISTVSSAPVGIKTEPSLAPASCNNTCSSTLSDLKPVIPDIKPILSPEPAAQILQPVLAPPPPLIKKPESPKPSARRAKTKFRPSGSNKSPSRAPPLNLSSSGIGHIKIKKYCDKICINFPVFDLKQAPALSVSPVTSPILQSPPVLVKTSSDPSTSSQILLQEVGIPENGAAIDPPDALVFQTESVQDSLFQFKVPPPESPAKRARQSAKNQHGTLSVSTGKSSRAESIARKRKAEDTIKKNTAEDGIIDKTEVSMSDLIHVGGKCGTFEMNFSKKLREQREAKERATTASQLSTKSNSTVQTIKSKQENAPAPQRIMPKIRVINGKMVLDQDSLFQKVQASETTLNTDEVVEDFDLFAENINSLSFRKRKYARRSKNWHEEETDRFYEALTIVGNDFEALSGAFVGRSASEIKRKFIRENKQNSSKIDALLKVHASGESDWDLSRLQREDAEFHAEIEKNEELKQERKRERQQNAAKKASRNEKRKRENNNSKALTLPGPMDMEKVFGPSETS</sequence>
<feature type="compositionally biased region" description="Basic and acidic residues" evidence="1">
    <location>
        <begin position="487"/>
        <end position="502"/>
    </location>
</feature>
<dbReference type="InterPro" id="IPR039467">
    <property type="entry name" value="TFIIIB_B''_Myb"/>
</dbReference>
<feature type="compositionally biased region" description="Basic and acidic residues" evidence="1">
    <location>
        <begin position="510"/>
        <end position="520"/>
    </location>
</feature>
<gene>
    <name evidence="3" type="ORF">GSOID_T00027417001</name>
</gene>
<dbReference type="EMBL" id="FN654650">
    <property type="protein sequence ID" value="CBY35591.1"/>
    <property type="molecule type" value="Genomic_DNA"/>
</dbReference>
<evidence type="ECO:0000259" key="2">
    <source>
        <dbReference type="SMART" id="SM00717"/>
    </source>
</evidence>
<feature type="region of interest" description="Disordered" evidence="1">
    <location>
        <begin position="85"/>
        <end position="128"/>
    </location>
</feature>
<feature type="compositionally biased region" description="Polar residues" evidence="1">
    <location>
        <begin position="237"/>
        <end position="252"/>
    </location>
</feature>
<feature type="region of interest" description="Disordered" evidence="1">
    <location>
        <begin position="309"/>
        <end position="341"/>
    </location>
</feature>
<dbReference type="CDD" id="cd00167">
    <property type="entry name" value="SANT"/>
    <property type="match status" value="1"/>
</dbReference>
<feature type="compositionally biased region" description="Polar residues" evidence="1">
    <location>
        <begin position="317"/>
        <end position="334"/>
    </location>
</feature>
<proteinExistence type="predicted"/>
<reference evidence="3" key="1">
    <citation type="journal article" date="2010" name="Science">
        <title>Plasticity of animal genome architecture unmasked by rapid evolution of a pelagic tunicate.</title>
        <authorList>
            <person name="Denoeud F."/>
            <person name="Henriet S."/>
            <person name="Mungpakdee S."/>
            <person name="Aury J.M."/>
            <person name="Da Silva C."/>
            <person name="Brinkmann H."/>
            <person name="Mikhaleva J."/>
            <person name="Olsen L.C."/>
            <person name="Jubin C."/>
            <person name="Canestro C."/>
            <person name="Bouquet J.M."/>
            <person name="Danks G."/>
            <person name="Poulain J."/>
            <person name="Campsteijn C."/>
            <person name="Adamski M."/>
            <person name="Cross I."/>
            <person name="Yadetie F."/>
            <person name="Muffato M."/>
            <person name="Louis A."/>
            <person name="Butcher S."/>
            <person name="Tsagkogeorga G."/>
            <person name="Konrad A."/>
            <person name="Singh S."/>
            <person name="Jensen M.F."/>
            <person name="Cong E.H."/>
            <person name="Eikeseth-Otteraa H."/>
            <person name="Noel B."/>
            <person name="Anthouard V."/>
            <person name="Porcel B.M."/>
            <person name="Kachouri-Lafond R."/>
            <person name="Nishino A."/>
            <person name="Ugolini M."/>
            <person name="Chourrout P."/>
            <person name="Nishida H."/>
            <person name="Aasland R."/>
            <person name="Huzurbazar S."/>
            <person name="Westhof E."/>
            <person name="Delsuc F."/>
            <person name="Lehrach H."/>
            <person name="Reinhardt R."/>
            <person name="Weissenbach J."/>
            <person name="Roy S.W."/>
            <person name="Artiguenave F."/>
            <person name="Postlethwait J.H."/>
            <person name="Manak J.R."/>
            <person name="Thompson E.M."/>
            <person name="Jaillon O."/>
            <person name="Du Pasquier L."/>
            <person name="Boudinot P."/>
            <person name="Liberles D.A."/>
            <person name="Volff J.N."/>
            <person name="Philippe H."/>
            <person name="Lenhard B."/>
            <person name="Roest Crollius H."/>
            <person name="Wincker P."/>
            <person name="Chourrout D."/>
        </authorList>
    </citation>
    <scope>NUCLEOTIDE SEQUENCE [LARGE SCALE GENOMIC DNA]</scope>
</reference>